<feature type="transmembrane region" description="Helical" evidence="1">
    <location>
        <begin position="101"/>
        <end position="123"/>
    </location>
</feature>
<keyword evidence="1" id="KW-0472">Membrane</keyword>
<keyword evidence="1" id="KW-0812">Transmembrane</keyword>
<reference evidence="3" key="1">
    <citation type="submission" date="2018-06" db="EMBL/GenBank/DDBJ databases">
        <authorList>
            <person name="Zhirakovskaya E."/>
        </authorList>
    </citation>
    <scope>NUCLEOTIDE SEQUENCE</scope>
</reference>
<protein>
    <recommendedName>
        <fullName evidence="2">VanZ-like domain-containing protein</fullName>
    </recommendedName>
</protein>
<dbReference type="AlphaFoldDB" id="A0A3B0RP83"/>
<evidence type="ECO:0000313" key="3">
    <source>
        <dbReference type="EMBL" id="VAV85385.1"/>
    </source>
</evidence>
<organism evidence="3">
    <name type="scientific">hydrothermal vent metagenome</name>
    <dbReference type="NCBI Taxonomy" id="652676"/>
    <lineage>
        <taxon>unclassified sequences</taxon>
        <taxon>metagenomes</taxon>
        <taxon>ecological metagenomes</taxon>
    </lineage>
</organism>
<keyword evidence="1" id="KW-1133">Transmembrane helix</keyword>
<proteinExistence type="predicted"/>
<dbReference type="PANTHER" id="PTHR28008">
    <property type="entry name" value="DOMAIN PROTEIN, PUTATIVE (AFU_ORTHOLOGUE AFUA_3G10980)-RELATED"/>
    <property type="match status" value="1"/>
</dbReference>
<evidence type="ECO:0000259" key="2">
    <source>
        <dbReference type="Pfam" id="PF04892"/>
    </source>
</evidence>
<name>A0A3B0RP83_9ZZZZ</name>
<dbReference type="NCBIfam" id="NF037970">
    <property type="entry name" value="vanZ_1"/>
    <property type="match status" value="1"/>
</dbReference>
<dbReference type="PANTHER" id="PTHR28008:SF1">
    <property type="entry name" value="DOMAIN PROTEIN, PUTATIVE (AFU_ORTHOLOGUE AFUA_3G10980)-RELATED"/>
    <property type="match status" value="1"/>
</dbReference>
<dbReference type="InterPro" id="IPR006976">
    <property type="entry name" value="VanZ-like"/>
</dbReference>
<feature type="domain" description="VanZ-like" evidence="2">
    <location>
        <begin position="53"/>
        <end position="120"/>
    </location>
</feature>
<feature type="transmembrane region" description="Helical" evidence="1">
    <location>
        <begin position="12"/>
        <end position="29"/>
    </location>
</feature>
<accession>A0A3B0RP83</accession>
<sequence>MNNTAGSKPLLLNFFILLSYMALIFVLSVKPAPEGIPGFWQMDKLIHAGVYAVMGLLALGVTGRLVVTNKRRAALYAFLISFIFGGSMEVVQSFIPAREGSFYDCIANGIGAFIGVYIAVGIISRVCGRRQFSSGS</sequence>
<gene>
    <name evidence="3" type="ORF">MNBD_DELTA01-1311</name>
</gene>
<feature type="transmembrane region" description="Helical" evidence="1">
    <location>
        <begin position="49"/>
        <end position="67"/>
    </location>
</feature>
<feature type="transmembrane region" description="Helical" evidence="1">
    <location>
        <begin position="74"/>
        <end position="95"/>
    </location>
</feature>
<dbReference type="Pfam" id="PF04892">
    <property type="entry name" value="VanZ"/>
    <property type="match status" value="1"/>
</dbReference>
<dbReference type="EMBL" id="UOEA01000086">
    <property type="protein sequence ID" value="VAV85385.1"/>
    <property type="molecule type" value="Genomic_DNA"/>
</dbReference>
<evidence type="ECO:0000256" key="1">
    <source>
        <dbReference type="SAM" id="Phobius"/>
    </source>
</evidence>